<dbReference type="RefSeq" id="WP_152718513.1">
    <property type="nucleotide sequence ID" value="NZ_VOSJ01000681.1"/>
</dbReference>
<dbReference type="Proteomes" id="UP000403266">
    <property type="component" value="Unassembled WGS sequence"/>
</dbReference>
<dbReference type="EMBL" id="VOSK01000638">
    <property type="protein sequence ID" value="MPR31340.1"/>
    <property type="molecule type" value="Genomic_DNA"/>
</dbReference>
<dbReference type="OrthoDB" id="8455641at2"/>
<evidence type="ECO:0000313" key="2">
    <source>
        <dbReference type="Proteomes" id="UP000403266"/>
    </source>
</evidence>
<sequence>MTEYRFKVGDLVRVWVSVSARPGEGAVDAITKNHISGIHEVTCLLPSMDNGEPQYRIKCCADRGERVVRECQLASAVHFPQSRR</sequence>
<protein>
    <submittedName>
        <fullName evidence="1">Uncharacterized protein</fullName>
    </submittedName>
</protein>
<proteinExistence type="predicted"/>
<organism evidence="1 2">
    <name type="scientific">Microvirga tunisiensis</name>
    <dbReference type="NCBI Taxonomy" id="2108360"/>
    <lineage>
        <taxon>Bacteria</taxon>
        <taxon>Pseudomonadati</taxon>
        <taxon>Pseudomonadota</taxon>
        <taxon>Alphaproteobacteria</taxon>
        <taxon>Hyphomicrobiales</taxon>
        <taxon>Methylobacteriaceae</taxon>
        <taxon>Microvirga</taxon>
    </lineage>
</organism>
<evidence type="ECO:0000313" key="1">
    <source>
        <dbReference type="EMBL" id="MPR31340.1"/>
    </source>
</evidence>
<reference evidence="1 2" key="1">
    <citation type="journal article" date="2019" name="Syst. Appl. Microbiol.">
        <title>Microvirga tunisiensis sp. nov., a root nodule symbiotic bacterium isolated from Lupinus micranthus and L. luteus grown in Northern Tunisia.</title>
        <authorList>
            <person name="Msaddak A."/>
            <person name="Rejili M."/>
            <person name="Duran D."/>
            <person name="Mars M."/>
            <person name="Palacios J.M."/>
            <person name="Ruiz-Argueso T."/>
            <person name="Rey L."/>
            <person name="Imperial J."/>
        </authorList>
    </citation>
    <scope>NUCLEOTIDE SEQUENCE [LARGE SCALE GENOMIC DNA]</scope>
    <source>
        <strain evidence="1 2">Lmie10</strain>
    </source>
</reference>
<gene>
    <name evidence="1" type="ORF">FS320_42325</name>
</gene>
<keyword evidence="2" id="KW-1185">Reference proteome</keyword>
<name>A0A5N7MXA8_9HYPH</name>
<accession>A0A5N7MXA8</accession>
<comment type="caution">
    <text evidence="1">The sequence shown here is derived from an EMBL/GenBank/DDBJ whole genome shotgun (WGS) entry which is preliminary data.</text>
</comment>
<dbReference type="AlphaFoldDB" id="A0A5N7MXA8"/>